<dbReference type="PANTHER" id="PTHR46470:SF4">
    <property type="entry name" value="5-AMINO-6-(5-PHOSPHO-D-RIBITYLAMINO)URACIL PHOSPHATASE YIGB"/>
    <property type="match status" value="1"/>
</dbReference>
<comment type="cofactor">
    <cofactor evidence="1">
        <name>Mg(2+)</name>
        <dbReference type="ChEBI" id="CHEBI:18420"/>
    </cofactor>
</comment>
<accession>A0A1T2KXV7</accession>
<dbReference type="Proteomes" id="UP000190896">
    <property type="component" value="Unassembled WGS sequence"/>
</dbReference>
<dbReference type="NCBIfam" id="TIGR01509">
    <property type="entry name" value="HAD-SF-IA-v3"/>
    <property type="match status" value="1"/>
</dbReference>
<dbReference type="Pfam" id="PF00702">
    <property type="entry name" value="Hydrolase"/>
    <property type="match status" value="1"/>
</dbReference>
<keyword evidence="5" id="KW-1185">Reference proteome</keyword>
<dbReference type="PRINTS" id="PR00413">
    <property type="entry name" value="HADHALOGNASE"/>
</dbReference>
<keyword evidence="2" id="KW-0378">Hydrolase</keyword>
<protein>
    <recommendedName>
        <fullName evidence="6">HAD family hydrolase</fullName>
    </recommendedName>
</protein>
<evidence type="ECO:0000256" key="2">
    <source>
        <dbReference type="ARBA" id="ARBA00022801"/>
    </source>
</evidence>
<dbReference type="EMBL" id="MPRJ01000005">
    <property type="protein sequence ID" value="OOZ37662.1"/>
    <property type="molecule type" value="Genomic_DNA"/>
</dbReference>
<dbReference type="InterPro" id="IPR006439">
    <property type="entry name" value="HAD-SF_hydro_IA"/>
</dbReference>
<dbReference type="InterPro" id="IPR036412">
    <property type="entry name" value="HAD-like_sf"/>
</dbReference>
<reference evidence="4 5" key="1">
    <citation type="submission" date="2016-11" db="EMBL/GenBank/DDBJ databases">
        <title>Mixed transmission modes and dynamic genome evolution in an obligate animal-bacterial symbiosis.</title>
        <authorList>
            <person name="Russell S.L."/>
            <person name="Corbett-Detig R.B."/>
            <person name="Cavanaugh C.M."/>
        </authorList>
    </citation>
    <scope>NUCLEOTIDE SEQUENCE [LARGE SCALE GENOMIC DNA]</scope>
    <source>
        <strain evidence="4">Se-Cadez</strain>
    </source>
</reference>
<organism evidence="4 5">
    <name type="scientific">Solemya velesiana gill symbiont</name>
    <dbReference type="NCBI Taxonomy" id="1918948"/>
    <lineage>
        <taxon>Bacteria</taxon>
        <taxon>Pseudomonadati</taxon>
        <taxon>Pseudomonadota</taxon>
        <taxon>Gammaproteobacteria</taxon>
        <taxon>sulfur-oxidizing symbionts</taxon>
    </lineage>
</organism>
<dbReference type="Gene3D" id="1.20.120.1600">
    <property type="match status" value="1"/>
</dbReference>
<dbReference type="GO" id="GO:0016787">
    <property type="term" value="F:hydrolase activity"/>
    <property type="evidence" value="ECO:0007669"/>
    <property type="project" value="UniProtKB-KW"/>
</dbReference>
<dbReference type="Gene3D" id="3.40.50.1000">
    <property type="entry name" value="HAD superfamily/HAD-like"/>
    <property type="match status" value="1"/>
</dbReference>
<dbReference type="AlphaFoldDB" id="A0A1T2KXV7"/>
<dbReference type="SUPFAM" id="SSF56784">
    <property type="entry name" value="HAD-like"/>
    <property type="match status" value="1"/>
</dbReference>
<gene>
    <name evidence="4" type="ORF">BOW51_01370</name>
</gene>
<dbReference type="SFLD" id="SFLDG01129">
    <property type="entry name" value="C1.5:_HAD__Beta-PGM__Phosphata"/>
    <property type="match status" value="1"/>
</dbReference>
<proteinExistence type="predicted"/>
<name>A0A1T2KXV7_9GAMM</name>
<evidence type="ECO:0000313" key="5">
    <source>
        <dbReference type="Proteomes" id="UP000190896"/>
    </source>
</evidence>
<evidence type="ECO:0000256" key="1">
    <source>
        <dbReference type="ARBA" id="ARBA00001946"/>
    </source>
</evidence>
<keyword evidence="3" id="KW-0460">Magnesium</keyword>
<dbReference type="SFLD" id="SFLDS00003">
    <property type="entry name" value="Haloacid_Dehalogenase"/>
    <property type="match status" value="1"/>
</dbReference>
<dbReference type="InterPro" id="IPR023214">
    <property type="entry name" value="HAD_sf"/>
</dbReference>
<dbReference type="SFLD" id="SFLDG01135">
    <property type="entry name" value="C1.5.6:_HAD__Beta-PGM__Phospha"/>
    <property type="match status" value="1"/>
</dbReference>
<dbReference type="NCBIfam" id="TIGR01549">
    <property type="entry name" value="HAD-SF-IA-v1"/>
    <property type="match status" value="1"/>
</dbReference>
<dbReference type="OrthoDB" id="367448at2"/>
<sequence>MSNPFIQQNIRAISFDLDDTLWDNRPVLMAAEQIVFDWLTSNYSRIGETYDYESVHTMRHALAKARPDLRHDMTRLRKELLRQIADTTGYDDSLVEPAFEVFIEARHRITLFDDVLPTLENLRKRGYLLGALTNGNASIQRLGIDHLFDFSVTAEEAGAAKPDPRMFELACQRSGVSTREMVHVGDEPTTDIEGAQSAGITAIWMNRGGIEWQMDSPPDAEVRNMSELLDLAGAQHPPGIKSPGR</sequence>
<dbReference type="GO" id="GO:0009231">
    <property type="term" value="P:riboflavin biosynthetic process"/>
    <property type="evidence" value="ECO:0007669"/>
    <property type="project" value="TreeGrafter"/>
</dbReference>
<comment type="caution">
    <text evidence="4">The sequence shown here is derived from an EMBL/GenBank/DDBJ whole genome shotgun (WGS) entry which is preliminary data.</text>
</comment>
<dbReference type="RefSeq" id="WP_078485735.1">
    <property type="nucleotide sequence ID" value="NZ_MPRJ01000005.1"/>
</dbReference>
<evidence type="ECO:0000313" key="4">
    <source>
        <dbReference type="EMBL" id="OOZ37662.1"/>
    </source>
</evidence>
<evidence type="ECO:0008006" key="6">
    <source>
        <dbReference type="Google" id="ProtNLM"/>
    </source>
</evidence>
<dbReference type="PANTHER" id="PTHR46470">
    <property type="entry name" value="N-ACYLNEURAMINATE-9-PHOSPHATASE"/>
    <property type="match status" value="1"/>
</dbReference>
<evidence type="ECO:0000256" key="3">
    <source>
        <dbReference type="ARBA" id="ARBA00022842"/>
    </source>
</evidence>
<dbReference type="InterPro" id="IPR051400">
    <property type="entry name" value="HAD-like_hydrolase"/>
</dbReference>